<dbReference type="EMBL" id="HBUE01235962">
    <property type="protein sequence ID" value="CAG6547205.1"/>
    <property type="molecule type" value="Transcribed_RNA"/>
</dbReference>
<feature type="compositionally biased region" description="Polar residues" evidence="1">
    <location>
        <begin position="54"/>
        <end position="70"/>
    </location>
</feature>
<sequence>MFVRPQQINKLIMCNVFASAKPLIWSSKPLHVPSKAAPKNPSTYPATFLPPVRPTSTVSSGQPRTGSTWPDHTEYRPSAHRSSLSTPADFRRIGPSPASGCLTCGTPRRSFSASTAD</sequence>
<dbReference type="EMBL" id="HBUE01342872">
    <property type="protein sequence ID" value="CAG6599389.1"/>
    <property type="molecule type" value="Transcribed_RNA"/>
</dbReference>
<proteinExistence type="predicted"/>
<dbReference type="AlphaFoldDB" id="A0A8D8I428"/>
<protein>
    <submittedName>
        <fullName evidence="2">(northern house mosquito) hypothetical protein</fullName>
    </submittedName>
</protein>
<accession>A0A8D8I428</accession>
<feature type="region of interest" description="Disordered" evidence="1">
    <location>
        <begin position="34"/>
        <end position="117"/>
    </location>
</feature>
<reference evidence="2" key="1">
    <citation type="submission" date="2021-05" db="EMBL/GenBank/DDBJ databases">
        <authorList>
            <person name="Alioto T."/>
            <person name="Alioto T."/>
            <person name="Gomez Garrido J."/>
        </authorList>
    </citation>
    <scope>NUCLEOTIDE SEQUENCE</scope>
</reference>
<name>A0A8D8I428_CULPI</name>
<evidence type="ECO:0000313" key="2">
    <source>
        <dbReference type="EMBL" id="CAG6547205.1"/>
    </source>
</evidence>
<organism evidence="2">
    <name type="scientific">Culex pipiens</name>
    <name type="common">House mosquito</name>
    <dbReference type="NCBI Taxonomy" id="7175"/>
    <lineage>
        <taxon>Eukaryota</taxon>
        <taxon>Metazoa</taxon>
        <taxon>Ecdysozoa</taxon>
        <taxon>Arthropoda</taxon>
        <taxon>Hexapoda</taxon>
        <taxon>Insecta</taxon>
        <taxon>Pterygota</taxon>
        <taxon>Neoptera</taxon>
        <taxon>Endopterygota</taxon>
        <taxon>Diptera</taxon>
        <taxon>Nematocera</taxon>
        <taxon>Culicoidea</taxon>
        <taxon>Culicidae</taxon>
        <taxon>Culicinae</taxon>
        <taxon>Culicini</taxon>
        <taxon>Culex</taxon>
        <taxon>Culex</taxon>
    </lineage>
</organism>
<evidence type="ECO:0000256" key="1">
    <source>
        <dbReference type="SAM" id="MobiDB-lite"/>
    </source>
</evidence>